<dbReference type="AlphaFoldDB" id="E3N0E4"/>
<gene>
    <name evidence="2" type="ORF">CRE_11335</name>
</gene>
<feature type="compositionally biased region" description="Basic and acidic residues" evidence="1">
    <location>
        <begin position="140"/>
        <end position="154"/>
    </location>
</feature>
<keyword evidence="3" id="KW-1185">Reference proteome</keyword>
<feature type="region of interest" description="Disordered" evidence="1">
    <location>
        <begin position="33"/>
        <end position="101"/>
    </location>
</feature>
<feature type="compositionally biased region" description="Low complexity" evidence="1">
    <location>
        <begin position="119"/>
        <end position="130"/>
    </location>
</feature>
<reference evidence="2" key="1">
    <citation type="submission" date="2007-07" db="EMBL/GenBank/DDBJ databases">
        <title>PCAP assembly of the Caenorhabditis remanei genome.</title>
        <authorList>
            <consortium name="The Caenorhabditis remanei Sequencing Consortium"/>
            <person name="Wilson R.K."/>
        </authorList>
    </citation>
    <scope>NUCLEOTIDE SEQUENCE [LARGE SCALE GENOMIC DNA]</scope>
    <source>
        <strain evidence="2">PB4641</strain>
    </source>
</reference>
<feature type="compositionally biased region" description="Polar residues" evidence="1">
    <location>
        <begin position="156"/>
        <end position="177"/>
    </location>
</feature>
<evidence type="ECO:0000313" key="3">
    <source>
        <dbReference type="Proteomes" id="UP000008281"/>
    </source>
</evidence>
<feature type="region of interest" description="Disordered" evidence="1">
    <location>
        <begin position="305"/>
        <end position="329"/>
    </location>
</feature>
<feature type="region of interest" description="Disordered" evidence="1">
    <location>
        <begin position="119"/>
        <end position="181"/>
    </location>
</feature>
<dbReference type="Proteomes" id="UP000008281">
    <property type="component" value="Unassembled WGS sequence"/>
</dbReference>
<dbReference type="InParanoid" id="E3N0E4"/>
<name>E3N0E4_CAERE</name>
<protein>
    <submittedName>
        <fullName evidence="2">Uncharacterized protein</fullName>
    </submittedName>
</protein>
<organism evidence="3">
    <name type="scientific">Caenorhabditis remanei</name>
    <name type="common">Caenorhabditis vulgaris</name>
    <dbReference type="NCBI Taxonomy" id="31234"/>
    <lineage>
        <taxon>Eukaryota</taxon>
        <taxon>Metazoa</taxon>
        <taxon>Ecdysozoa</taxon>
        <taxon>Nematoda</taxon>
        <taxon>Chromadorea</taxon>
        <taxon>Rhabditida</taxon>
        <taxon>Rhabditina</taxon>
        <taxon>Rhabditomorpha</taxon>
        <taxon>Rhabditoidea</taxon>
        <taxon>Rhabditidae</taxon>
        <taxon>Peloderinae</taxon>
        <taxon>Caenorhabditis</taxon>
    </lineage>
</organism>
<accession>E3N0E4</accession>
<evidence type="ECO:0000256" key="1">
    <source>
        <dbReference type="SAM" id="MobiDB-lite"/>
    </source>
</evidence>
<sequence>MNQYTFFVNVHGEHVNYTINNITNIIVTPNTFAPPPFRQPQENPPIYNNHQNERTSRSSGNEPNDYGDAPSTTANATTVPEGHPYDENEVPPPRANLSNQQDIIGMRFPRKIGRPPITNVIIPSNNSSSVGTLAEVSGMEGRDSEQAREPDEPARTAQTLEAETSVSDTQTADTVSTDAERSVAETAVADTAVAAEAAEIQTSADETTDILLIDAAAGIANTQTAAAETSDTQLIDFQIDDIQLTDVEMVNAEMDEDLDVVAVGLERDRHFGAINAVQTLKNNDVVVAEGSGSKLLATRSVPVTPSIPRQNRKRRAETDDGLCPPTPRRNTTASRFLLIQYHPSLLRSSMSPLPIRKMYQFLKQKPKNSTVSNVMTETMPVGQNRDIQHFRVQNRSEKKDEQRVQQVRVEGAVGIIKDTATPFFVRNIRFEVPLRFIIYTTKYPTKESYNKVLGNSQCKNHVKSSLADESFFNEIEKYLNEKGKKDFHDIIRTTIDHFERDTATAVGLGNRFLQSK</sequence>
<proteinExistence type="predicted"/>
<evidence type="ECO:0000313" key="2">
    <source>
        <dbReference type="EMBL" id="EFP13419.1"/>
    </source>
</evidence>
<dbReference type="HOGENOM" id="CLU_040352_0_0_1"/>
<dbReference type="EMBL" id="DS268505">
    <property type="protein sequence ID" value="EFP13419.1"/>
    <property type="molecule type" value="Genomic_DNA"/>
</dbReference>